<keyword evidence="1" id="KW-1133">Transmembrane helix</keyword>
<dbReference type="InterPro" id="IPR043504">
    <property type="entry name" value="Peptidase_S1_PA_chymotrypsin"/>
</dbReference>
<dbReference type="SUPFAM" id="SSF50494">
    <property type="entry name" value="Trypsin-like serine proteases"/>
    <property type="match status" value="1"/>
</dbReference>
<name>A0A9X7WJ24_9MYCO</name>
<reference evidence="2" key="1">
    <citation type="submission" date="2021-08" db="EMBL/GenBank/DDBJ databases">
        <title>Whole genome sequencing of non-tuberculosis mycobacteria type-strains.</title>
        <authorList>
            <person name="Igarashi Y."/>
            <person name="Osugi A."/>
            <person name="Mitarai S."/>
        </authorList>
    </citation>
    <scope>NUCLEOTIDE SEQUENCE</scope>
    <source>
        <strain evidence="2">JCM 30995</strain>
    </source>
</reference>
<feature type="transmembrane region" description="Helical" evidence="1">
    <location>
        <begin position="12"/>
        <end position="31"/>
    </location>
</feature>
<keyword evidence="1" id="KW-0812">Transmembrane</keyword>
<dbReference type="AlphaFoldDB" id="A0A9X7WJ24"/>
<evidence type="ECO:0000256" key="1">
    <source>
        <dbReference type="SAM" id="Phobius"/>
    </source>
</evidence>
<dbReference type="RefSeq" id="WP_220695574.1">
    <property type="nucleotide sequence ID" value="NZ_CP080997.1"/>
</dbReference>
<evidence type="ECO:0000313" key="3">
    <source>
        <dbReference type="Proteomes" id="UP000825008"/>
    </source>
</evidence>
<dbReference type="InterPro" id="IPR009003">
    <property type="entry name" value="Peptidase_S1_PA"/>
</dbReference>
<dbReference type="KEGG" id="mher:K3U94_03400"/>
<dbReference type="Gene3D" id="2.40.10.10">
    <property type="entry name" value="Trypsin-like serine proteases"/>
    <property type="match status" value="2"/>
</dbReference>
<dbReference type="EMBL" id="CP080997">
    <property type="protein sequence ID" value="QZA08379.1"/>
    <property type="molecule type" value="Genomic_DNA"/>
</dbReference>
<evidence type="ECO:0000313" key="2">
    <source>
        <dbReference type="EMBL" id="QZA08379.1"/>
    </source>
</evidence>
<accession>A0A9X7WJ24</accession>
<proteinExistence type="predicted"/>
<gene>
    <name evidence="2" type="ORF">K3U94_03400</name>
</gene>
<protein>
    <submittedName>
        <fullName evidence="2">S1 family peptidase</fullName>
    </submittedName>
</protein>
<dbReference type="Proteomes" id="UP000825008">
    <property type="component" value="Chromosome"/>
</dbReference>
<sequence length="261" mass="27349">MTEQRRWDTAKTAAWRIGTAVVVAAIFIGLYQVNRAHPIRPQIPIPSAQAIGPGIGINVSPVGDSAGISCTTGFLVRTRDGRPGLLVAGHCNPGGGPGQVVIRHGGAFAYRTIGTFTETVNDGSNWDDYDIGLITLDDPGKIPLTSVVDGHPVTGSADYVAVGDVLCHYGIRSRGAVCGPVVASETNKVRFEAAGTCGDSGGPVYRLRDDGTAEAAGIYIAVSDGTYSEPKCEDPHPFSIAQTITPWLSAWELTLDTTTGR</sequence>
<keyword evidence="1" id="KW-0472">Membrane</keyword>
<organism evidence="2 3">
    <name type="scientific">Mycolicibacter heraklionensis</name>
    <dbReference type="NCBI Taxonomy" id="512402"/>
    <lineage>
        <taxon>Bacteria</taxon>
        <taxon>Bacillati</taxon>
        <taxon>Actinomycetota</taxon>
        <taxon>Actinomycetes</taxon>
        <taxon>Mycobacteriales</taxon>
        <taxon>Mycobacteriaceae</taxon>
        <taxon>Mycolicibacter</taxon>
    </lineage>
</organism>